<dbReference type="PROSITE" id="PS50995">
    <property type="entry name" value="HTH_MARR_2"/>
    <property type="match status" value="1"/>
</dbReference>
<dbReference type="GO" id="GO:0003700">
    <property type="term" value="F:DNA-binding transcription factor activity"/>
    <property type="evidence" value="ECO:0007669"/>
    <property type="project" value="InterPro"/>
</dbReference>
<dbReference type="HOGENOM" id="CLU_1851678_0_0_9"/>
<evidence type="ECO:0000313" key="2">
    <source>
        <dbReference type="EMBL" id="EAV39477.1"/>
    </source>
</evidence>
<gene>
    <name evidence="2" type="ORF">OENOO_55023</name>
</gene>
<sequence length="148" mass="17509">MLTIIRSFKMKTISQIFSELYDKVLIRYQNSSQQNQQLPDLSANDEHYINLLYELKKPTLTSFAEKAQISKPAATRIIHRFFKKGYLSKQPSLTDKRVSYLKLSKELQVYCRNSYQLFDQVFLDCISILSKEEQDQLEYLINKVNQKI</sequence>
<dbReference type="PANTHER" id="PTHR33164">
    <property type="entry name" value="TRANSCRIPTIONAL REGULATOR, MARR FAMILY"/>
    <property type="match status" value="1"/>
</dbReference>
<name>A0NJ59_OENOE</name>
<dbReference type="InterPro" id="IPR039422">
    <property type="entry name" value="MarR/SlyA-like"/>
</dbReference>
<dbReference type="GO" id="GO:0006950">
    <property type="term" value="P:response to stress"/>
    <property type="evidence" value="ECO:0007669"/>
    <property type="project" value="TreeGrafter"/>
</dbReference>
<dbReference type="EMBL" id="AAUV01000050">
    <property type="protein sequence ID" value="EAV39477.1"/>
    <property type="molecule type" value="Genomic_DNA"/>
</dbReference>
<dbReference type="Proteomes" id="UP000003346">
    <property type="component" value="Unassembled WGS sequence"/>
</dbReference>
<dbReference type="AlphaFoldDB" id="A0NJ59"/>
<dbReference type="InterPro" id="IPR036390">
    <property type="entry name" value="WH_DNA-bd_sf"/>
</dbReference>
<dbReference type="InterPro" id="IPR000835">
    <property type="entry name" value="HTH_MarR-typ"/>
</dbReference>
<dbReference type="SMART" id="SM00347">
    <property type="entry name" value="HTH_MARR"/>
    <property type="match status" value="1"/>
</dbReference>
<dbReference type="PRINTS" id="PR00598">
    <property type="entry name" value="HTHMARR"/>
</dbReference>
<dbReference type="SUPFAM" id="SSF46785">
    <property type="entry name" value="Winged helix' DNA-binding domain"/>
    <property type="match status" value="1"/>
</dbReference>
<proteinExistence type="predicted"/>
<comment type="caution">
    <text evidence="2">The sequence shown here is derived from an EMBL/GenBank/DDBJ whole genome shotgun (WGS) entry which is preliminary data.</text>
</comment>
<organism evidence="2 3">
    <name type="scientific">Oenococcus oeni ATCC BAA-1163</name>
    <dbReference type="NCBI Taxonomy" id="379360"/>
    <lineage>
        <taxon>Bacteria</taxon>
        <taxon>Bacillati</taxon>
        <taxon>Bacillota</taxon>
        <taxon>Bacilli</taxon>
        <taxon>Lactobacillales</taxon>
        <taxon>Lactobacillaceae</taxon>
        <taxon>Oenococcus</taxon>
    </lineage>
</organism>
<feature type="domain" description="HTH marR-type" evidence="1">
    <location>
        <begin position="1"/>
        <end position="146"/>
    </location>
</feature>
<dbReference type="Gene3D" id="1.10.10.10">
    <property type="entry name" value="Winged helix-like DNA-binding domain superfamily/Winged helix DNA-binding domain"/>
    <property type="match status" value="1"/>
</dbReference>
<protein>
    <submittedName>
        <fullName evidence="2">Transcriptional regulator, MarR family</fullName>
    </submittedName>
</protein>
<dbReference type="PANTHER" id="PTHR33164:SF43">
    <property type="entry name" value="HTH-TYPE TRANSCRIPTIONAL REPRESSOR YETL"/>
    <property type="match status" value="1"/>
</dbReference>
<evidence type="ECO:0000259" key="1">
    <source>
        <dbReference type="PROSITE" id="PS50995"/>
    </source>
</evidence>
<accession>A0NJ59</accession>
<dbReference type="Pfam" id="PF01047">
    <property type="entry name" value="MarR"/>
    <property type="match status" value="1"/>
</dbReference>
<dbReference type="InterPro" id="IPR036388">
    <property type="entry name" value="WH-like_DNA-bd_sf"/>
</dbReference>
<reference evidence="2 3" key="1">
    <citation type="submission" date="2006-11" db="EMBL/GenBank/DDBJ databases">
        <authorList>
            <consortium name="Laboratoire de Microbiologie (Universite Bourgogne)"/>
            <consortium name="GENOME Express"/>
            <consortium name="UMR Oenologie Ampelologie (Universite Bordeaux 2)"/>
            <person name="Guzzo J."/>
        </authorList>
    </citation>
    <scope>NUCLEOTIDE SEQUENCE [LARGE SCALE GENOMIC DNA]</scope>
    <source>
        <strain evidence="2 3">ATCC BAA-1163</strain>
    </source>
</reference>
<evidence type="ECO:0000313" key="3">
    <source>
        <dbReference type="Proteomes" id="UP000003346"/>
    </source>
</evidence>